<sequence>MLLQSDTTNRQLMTTFHLGAFIRLPLAPWTMSDYSPGYHSPSIAQYGYTLSAQPPPPINSIPIELLGEIFAECLRNVYICKGYADEPRITNSPSRSSDPMTLAQVCGHWRAVALSMPTLWASMSIGSPRRGHLALTRLWLERSGVCPLHIRLYQLSDSGVEYAITNELITLLATQVHRWRSIEFRFEGKFQTALSQIPRRSLTCLKSATVYIVGAGWEFVSVDTLWRIIHETPALRQVYWESDYITRMPPHIPWMQLTAIHIVGQLSTSTAFEILYACQNVIDLDIFISKNTITPSAPATLPHLRHLSIQSRCPLNPIFDQLILSQISSLRLIRCDIPIIPEEFDSLENLLRRSRCNLTRLSFGDIRLEEVGNGALTVLRLPSMSHLNDLQIVTPVGDQVIRALTYQSRHSQSDILPMLEKLSIEECRTTPGTLSGMVSSRVAPSNGLLNLRFLEVETWDMNAMDAEVLKGLGDGGLHMKIDYDIESAYDRYLS</sequence>
<dbReference type="InterPro" id="IPR032675">
    <property type="entry name" value="LRR_dom_sf"/>
</dbReference>
<protein>
    <recommendedName>
        <fullName evidence="3">F-box domain-containing protein</fullName>
    </recommendedName>
</protein>
<reference evidence="1" key="1">
    <citation type="submission" date="2018-04" db="EMBL/GenBank/DDBJ databases">
        <title>Whole genome sequencing of Hypsizygus marmoreus.</title>
        <authorList>
            <person name="Choi I.-G."/>
            <person name="Min B."/>
            <person name="Kim J.-G."/>
            <person name="Kim S."/>
            <person name="Oh Y.-L."/>
            <person name="Kong W.-S."/>
            <person name="Park H."/>
            <person name="Jeong J."/>
            <person name="Song E.-S."/>
        </authorList>
    </citation>
    <scope>NUCLEOTIDE SEQUENCE [LARGE SCALE GENOMIC DNA]</scope>
    <source>
        <strain evidence="1">51987-8</strain>
    </source>
</reference>
<dbReference type="EMBL" id="LUEZ02000021">
    <property type="protein sequence ID" value="RDB27070.1"/>
    <property type="molecule type" value="Genomic_DNA"/>
</dbReference>
<dbReference type="STRING" id="39966.A0A369K0S6"/>
<gene>
    <name evidence="1" type="ORF">Hypma_005019</name>
</gene>
<name>A0A369K0S6_HYPMA</name>
<accession>A0A369K0S6</accession>
<dbReference type="Proteomes" id="UP000076154">
    <property type="component" value="Unassembled WGS sequence"/>
</dbReference>
<dbReference type="AlphaFoldDB" id="A0A369K0S6"/>
<evidence type="ECO:0000313" key="1">
    <source>
        <dbReference type="EMBL" id="RDB27070.1"/>
    </source>
</evidence>
<organism evidence="1 2">
    <name type="scientific">Hypsizygus marmoreus</name>
    <name type="common">White beech mushroom</name>
    <name type="synonym">Agaricus marmoreus</name>
    <dbReference type="NCBI Taxonomy" id="39966"/>
    <lineage>
        <taxon>Eukaryota</taxon>
        <taxon>Fungi</taxon>
        <taxon>Dikarya</taxon>
        <taxon>Basidiomycota</taxon>
        <taxon>Agaricomycotina</taxon>
        <taxon>Agaricomycetes</taxon>
        <taxon>Agaricomycetidae</taxon>
        <taxon>Agaricales</taxon>
        <taxon>Tricholomatineae</taxon>
        <taxon>Lyophyllaceae</taxon>
        <taxon>Hypsizygus</taxon>
    </lineage>
</organism>
<comment type="caution">
    <text evidence="1">The sequence shown here is derived from an EMBL/GenBank/DDBJ whole genome shotgun (WGS) entry which is preliminary data.</text>
</comment>
<keyword evidence="2" id="KW-1185">Reference proteome</keyword>
<dbReference type="InParanoid" id="A0A369K0S6"/>
<dbReference type="Gene3D" id="3.80.10.10">
    <property type="entry name" value="Ribonuclease Inhibitor"/>
    <property type="match status" value="1"/>
</dbReference>
<evidence type="ECO:0000313" key="2">
    <source>
        <dbReference type="Proteomes" id="UP000076154"/>
    </source>
</evidence>
<dbReference type="OrthoDB" id="3056922at2759"/>
<evidence type="ECO:0008006" key="3">
    <source>
        <dbReference type="Google" id="ProtNLM"/>
    </source>
</evidence>
<dbReference type="SUPFAM" id="SSF52047">
    <property type="entry name" value="RNI-like"/>
    <property type="match status" value="1"/>
</dbReference>
<proteinExistence type="predicted"/>